<sequence length="44" mass="4978">TENRWSQMVEEELGETSTSSQNPLEGKAQNEERQTEAKQAPKNS</sequence>
<proteinExistence type="predicted"/>
<feature type="non-terminal residue" evidence="2">
    <location>
        <position position="1"/>
    </location>
</feature>
<dbReference type="EMBL" id="CAJVPV010063997">
    <property type="protein sequence ID" value="CAG8793490.1"/>
    <property type="molecule type" value="Genomic_DNA"/>
</dbReference>
<gene>
    <name evidence="2" type="ORF">AMORRO_LOCUS18345</name>
</gene>
<dbReference type="AlphaFoldDB" id="A0A9N9JSG6"/>
<evidence type="ECO:0000256" key="1">
    <source>
        <dbReference type="SAM" id="MobiDB-lite"/>
    </source>
</evidence>
<accession>A0A9N9JSG6</accession>
<comment type="caution">
    <text evidence="2">The sequence shown here is derived from an EMBL/GenBank/DDBJ whole genome shotgun (WGS) entry which is preliminary data.</text>
</comment>
<reference evidence="2" key="1">
    <citation type="submission" date="2021-06" db="EMBL/GenBank/DDBJ databases">
        <authorList>
            <person name="Kallberg Y."/>
            <person name="Tangrot J."/>
            <person name="Rosling A."/>
        </authorList>
    </citation>
    <scope>NUCLEOTIDE SEQUENCE</scope>
    <source>
        <strain evidence="2">CL551</strain>
    </source>
</reference>
<evidence type="ECO:0000313" key="3">
    <source>
        <dbReference type="Proteomes" id="UP000789342"/>
    </source>
</evidence>
<feature type="region of interest" description="Disordered" evidence="1">
    <location>
        <begin position="1"/>
        <end position="44"/>
    </location>
</feature>
<organism evidence="2 3">
    <name type="scientific">Acaulospora morrowiae</name>
    <dbReference type="NCBI Taxonomy" id="94023"/>
    <lineage>
        <taxon>Eukaryota</taxon>
        <taxon>Fungi</taxon>
        <taxon>Fungi incertae sedis</taxon>
        <taxon>Mucoromycota</taxon>
        <taxon>Glomeromycotina</taxon>
        <taxon>Glomeromycetes</taxon>
        <taxon>Diversisporales</taxon>
        <taxon>Acaulosporaceae</taxon>
        <taxon>Acaulospora</taxon>
    </lineage>
</organism>
<protein>
    <submittedName>
        <fullName evidence="2">8283_t:CDS:1</fullName>
    </submittedName>
</protein>
<feature type="non-terminal residue" evidence="2">
    <location>
        <position position="44"/>
    </location>
</feature>
<keyword evidence="3" id="KW-1185">Reference proteome</keyword>
<dbReference type="Proteomes" id="UP000789342">
    <property type="component" value="Unassembled WGS sequence"/>
</dbReference>
<name>A0A9N9JSG6_9GLOM</name>
<evidence type="ECO:0000313" key="2">
    <source>
        <dbReference type="EMBL" id="CAG8793490.1"/>
    </source>
</evidence>